<organism evidence="6 7">
    <name type="scientific">Basidiobolus ranarum</name>
    <dbReference type="NCBI Taxonomy" id="34480"/>
    <lineage>
        <taxon>Eukaryota</taxon>
        <taxon>Fungi</taxon>
        <taxon>Fungi incertae sedis</taxon>
        <taxon>Zoopagomycota</taxon>
        <taxon>Entomophthoromycotina</taxon>
        <taxon>Basidiobolomycetes</taxon>
        <taxon>Basidiobolales</taxon>
        <taxon>Basidiobolaceae</taxon>
        <taxon>Basidiobolus</taxon>
    </lineage>
</organism>
<dbReference type="Gene3D" id="1.10.506.10">
    <property type="entry name" value="GTPase Activation - p120gap, domain 1"/>
    <property type="match status" value="2"/>
</dbReference>
<evidence type="ECO:0000256" key="2">
    <source>
        <dbReference type="ARBA" id="ARBA00022553"/>
    </source>
</evidence>
<dbReference type="InterPro" id="IPR016024">
    <property type="entry name" value="ARM-type_fold"/>
</dbReference>
<gene>
    <name evidence="6" type="primary">IRA2</name>
    <name evidence="6" type="ORF">K7432_007084</name>
</gene>
<dbReference type="InterPro" id="IPR001936">
    <property type="entry name" value="RasGAP_dom"/>
</dbReference>
<dbReference type="PANTHER" id="PTHR10194:SF142">
    <property type="entry name" value="NEUROFIBROMIN"/>
    <property type="match status" value="1"/>
</dbReference>
<accession>A0ABR2W1J8</accession>
<dbReference type="EMBL" id="JASJQH010007211">
    <property type="protein sequence ID" value="KAK9712550.1"/>
    <property type="molecule type" value="Genomic_DNA"/>
</dbReference>
<evidence type="ECO:0000313" key="7">
    <source>
        <dbReference type="Proteomes" id="UP001479436"/>
    </source>
</evidence>
<feature type="domain" description="Ras-GAP" evidence="4">
    <location>
        <begin position="1297"/>
        <end position="1489"/>
    </location>
</feature>
<dbReference type="PANTHER" id="PTHR10194">
    <property type="entry name" value="RAS GTPASE-ACTIVATING PROTEINS"/>
    <property type="match status" value="1"/>
</dbReference>
<dbReference type="Pfam" id="PF00616">
    <property type="entry name" value="RasGAP"/>
    <property type="match status" value="2"/>
</dbReference>
<evidence type="ECO:0000313" key="6">
    <source>
        <dbReference type="EMBL" id="KAK9712550.1"/>
    </source>
</evidence>
<dbReference type="Gene3D" id="3.40.525.10">
    <property type="entry name" value="CRAL-TRIO lipid binding domain"/>
    <property type="match status" value="1"/>
</dbReference>
<dbReference type="InterPro" id="IPR011993">
    <property type="entry name" value="PH-like_dom_sf"/>
</dbReference>
<dbReference type="Pfam" id="PF13716">
    <property type="entry name" value="CRAL_TRIO_2"/>
    <property type="match status" value="1"/>
</dbReference>
<keyword evidence="1" id="KW-0343">GTPase activation</keyword>
<dbReference type="SUPFAM" id="SSF48350">
    <property type="entry name" value="GTPase activation domain, GAP"/>
    <property type="match status" value="1"/>
</dbReference>
<evidence type="ECO:0000256" key="1">
    <source>
        <dbReference type="ARBA" id="ARBA00022468"/>
    </source>
</evidence>
<dbReference type="CDD" id="cd05392">
    <property type="entry name" value="RasGAP_Neurofibromin_like"/>
    <property type="match status" value="1"/>
</dbReference>
<proteinExistence type="predicted"/>
<dbReference type="InterPro" id="IPR039360">
    <property type="entry name" value="Ras_GTPase"/>
</dbReference>
<keyword evidence="2" id="KW-0597">Phosphoprotein</keyword>
<sequence length="2670" mass="301078">MNGDTILILSLINRFGVKLPCNSGRKLENVEADPLVQQTIQSLVDLSQYRLGVTAHALMNLLESINKSPMLMSEDTPPVELLQSQLFVLRVLGSCMGHHWKCYRECKSTTKESDQHSQDDSSRPKCESPETITKRTSNNPYDSTSDLTSFSKHTSSIGSFETSFPTFISTESLEDPPPLEEPLAKYILSIVFRFLQQSSGMDLTDINGQINAPTFSNFSMGSMAATTPSPSAALHSSTTRIYADLMSGIHHAAGHILFYISASNWPIVYQRIKARMGILTSTSDENAEISELKLLEWCNLNSRRLSTILQELCVVFLQFKRPAQMDMAVILRKAIWNFIEIYPMDFIALCQSERRLEGGPEILFDVCNSLADSNKRKMVLWPLQVMLLTLCPDILMVVALSDEGANKKAQFYDNLRKSLRSSRLAEVAAISFVDICKASTYVSKVENTALKLLVPEIESELREKLFDPQKPFLNSDNVIDQKLMTDCLTALFRLNPEHALRSLIPICLQLNAPIAFRLVLVKTCYTIASESHLPWNPSISTMYSTIASPLRQLFQENIARERPDIKKSLDRKARKSQLEEANDRFEIVLNLLKLYRTDPMLAIVSEDADTQCEENRLLLIGITSFLQETNVAIRTNAAEALLELHQCTYIEQWSPTSMMKAFWTISSQVMLTIARQMLDYKERDEGIRFTLELINQLLIRRNDFLRKHQDQAMEGADAVDRVNASIWLEVALLISLCSPETEICSLALKCLSHLCVEADITEEIEDAQHSLLTIIENHEVYRELSSEGAFVTGRVAQQKRIRRMLRQIVNRTDGNLAACEEAYRRWRMLMQNIARPPDEAQPEQQDTRRRVAGVFYEKLTNATKSIVNVQPSEPMEDRGEWQNYTGFLCALGGVCLKSHSAKRNEHDASVFPSPNVLSRSSSETRRMLEAGKMINRFIQEMVEWLVCDNVIVREGIKEILGAELSPALHAILFKQLENIVVRFFDSEGEAICKDTYTLFVEQAISVVRLILDRLQEPSEQFYSVDIGNLILSFARYLNRLGFGHVALRIKIKMCQMCEVLMSKKDYISLRQEIKFRNRMLETVVEWTSDYSVKSNDNQMTLEEQIVFHKNEKLHRDLDQACMKTIVVLLFQLPLQPSEPLQHDADLRQSKSRLFYKYFSFFIKLLNRCRILEVIPEKAIDNGRAKNNPDLQSLLSKSKEYCKDLGPLKDYTILALSNLLSANIDSGLKYSLSMGYHDDPKTRTAFMQVLTNILNQGTEFEGLAESSMNDRYDKLVELITDEDLVIALSLCEVCPVPDIDELASVLLAIFDTRGNTMKLMKAVIERELMKTESSSELFRRNCMATRLLAAFAKMYGSEYLRSTLQPLLREMVASNHLAFELDPTKMSTSSDPTRNLTNLKHMSQAFLDVIVASAPKVPRAFREICHFLSSIVGERFPEAKSAAVGGFIFLRFFCPAIVAPETHNLVPAFDNKEIRRGLLLITKVIQNLANNVLFGTKESFMITLNDFLTSNLPKVSNFLKDISIAPSDSDTESIVTSISRLEDSDLSRLHRHVFDNLERIGRDLSARKQSKPFLTAPSIGSPIVNGAVSSDIEKSQSTSKKAHEKLSTVLAQLGPPPDIPRVERSAFDSKIGASNEMFREFMQRNGYRNTEPIKSKRLFYEGGLSKERRPVLYLILRRVIADAIDMELLILHILQTMEPIMGKPYELLVDITQFGHANEIQNQWIHQFLQILPSDAVQNLAALYMYNVNSAFKKFSKKLGRPLTAKVGKKTIFPSNLNDLYDYIPLQELRLPKGTIALETDPGLIFSPVTKIPHFRQPMPTIIKITNETVQVTSLRKQDIFGLNSYFNDVYHVSDIDDVALVTTRNDENNLVIKYDRGNSSMTFASPKIDLIFKAIRNSKARFQLSKPVNVSERIIRPNDVPGTLLNMALLNSGSEDPNLRSAAYNLLYALSLTFNFNVGNQLLSAQGLCIPSNNSSFIVSISEMLAASEPHLTLEFLSECFVGFNKSTPALKHLCLEYMAPWLSNLAGFSRNDGDDHHNLAKTKEIIKVFIDMTVKEVEITPAIQAKIWRTIGKVDEIITPVLDAFVQYSVEHGMGSPQAELMAETAVTLSSVNVRGKLISRLRKVISSTSNKPMRTLTDHSSWVEIAVLIRFNLMLSFNNRLHVQHYLPELFHIVSMLVSIGPPIIRSSIHGLVVNIVQSLCTSLPLDESNLKKLNHLLSEFSEPKFRLLFGLNRMIGNAFARLPDAVPDMPESVPLTSLETIVHSLLEVIELGAVTTDVSNIWRARWMSLVTSTAFNFNPAVQPRAFIVLGCLAKDEVDDDLLYQILVALRGSLALFDESDCNLIVSIVICLTNIVENLPHNSRYLQQMFWLGTALVQIGHLPLFHSALNLMEVVVRSLDTNGFFADETPDSFLMKAREPLEDIAVELDKATGIQFRTNFSFALAATLLKGLKQPSTKTATSNVLKSFLEIFNKGNTDKQRVNPNLLGYIAPLLPTAAKNGELRELLWTVGIYDLDIDNTVLSHTYFKLLDRFVIPDDTTAILLVSLMVTMLNNAEYEAEFLFLYSFLAEAAIALPDVFSLVYDNLQSKMNQILNSSQNVPIIEAVHSILYTMVSRPRDATKKRNQNAILSELGFSGLVDCGSFQALSVGQMIRNAELASSMVEKIVG</sequence>
<protein>
    <submittedName>
        <fullName evidence="6">Ras GTPase activating protein ira2</fullName>
    </submittedName>
</protein>
<dbReference type="Proteomes" id="UP001479436">
    <property type="component" value="Unassembled WGS sequence"/>
</dbReference>
<feature type="region of interest" description="Disordered" evidence="3">
    <location>
        <begin position="111"/>
        <end position="148"/>
    </location>
</feature>
<dbReference type="PROSITE" id="PS00509">
    <property type="entry name" value="RAS_GTPASE_ACTIV_1"/>
    <property type="match status" value="1"/>
</dbReference>
<dbReference type="PROSITE" id="PS50018">
    <property type="entry name" value="RAS_GTPASE_ACTIV_2"/>
    <property type="match status" value="1"/>
</dbReference>
<feature type="compositionally biased region" description="Basic and acidic residues" evidence="3">
    <location>
        <begin position="111"/>
        <end position="128"/>
    </location>
</feature>
<dbReference type="PROSITE" id="PS50191">
    <property type="entry name" value="CRAL_TRIO"/>
    <property type="match status" value="1"/>
</dbReference>
<dbReference type="SUPFAM" id="SSF48371">
    <property type="entry name" value="ARM repeat"/>
    <property type="match status" value="2"/>
</dbReference>
<dbReference type="InterPro" id="IPR054071">
    <property type="entry name" value="PH_NF1"/>
</dbReference>
<reference evidence="6 7" key="1">
    <citation type="submission" date="2023-04" db="EMBL/GenBank/DDBJ databases">
        <title>Genome of Basidiobolus ranarum AG-B5.</title>
        <authorList>
            <person name="Stajich J.E."/>
            <person name="Carter-House D."/>
            <person name="Gryganskyi A."/>
        </authorList>
    </citation>
    <scope>NUCLEOTIDE SEQUENCE [LARGE SCALE GENOMIC DNA]</scope>
    <source>
        <strain evidence="6 7">AG-B5</strain>
    </source>
</reference>
<dbReference type="InterPro" id="IPR036865">
    <property type="entry name" value="CRAL-TRIO_dom_sf"/>
</dbReference>
<dbReference type="CDD" id="cd00170">
    <property type="entry name" value="SEC14"/>
    <property type="match status" value="1"/>
</dbReference>
<keyword evidence="7" id="KW-1185">Reference proteome</keyword>
<evidence type="ECO:0000259" key="4">
    <source>
        <dbReference type="PROSITE" id="PS50018"/>
    </source>
</evidence>
<evidence type="ECO:0000256" key="3">
    <source>
        <dbReference type="SAM" id="MobiDB-lite"/>
    </source>
</evidence>
<dbReference type="InterPro" id="IPR023152">
    <property type="entry name" value="RasGAP_CS"/>
</dbReference>
<dbReference type="InterPro" id="IPR001251">
    <property type="entry name" value="CRAL-TRIO_dom"/>
</dbReference>
<dbReference type="SMART" id="SM00323">
    <property type="entry name" value="RasGAP"/>
    <property type="match status" value="1"/>
</dbReference>
<dbReference type="SUPFAM" id="SSF52087">
    <property type="entry name" value="CRAL/TRIO domain"/>
    <property type="match status" value="1"/>
</dbReference>
<dbReference type="Pfam" id="PF21877">
    <property type="entry name" value="PH_NF1"/>
    <property type="match status" value="1"/>
</dbReference>
<feature type="compositionally biased region" description="Polar residues" evidence="3">
    <location>
        <begin position="130"/>
        <end position="148"/>
    </location>
</feature>
<evidence type="ECO:0000259" key="5">
    <source>
        <dbReference type="PROSITE" id="PS50191"/>
    </source>
</evidence>
<dbReference type="Gene3D" id="2.30.29.30">
    <property type="entry name" value="Pleckstrin-homology domain (PH domain)/Phosphotyrosine-binding domain (PTB)"/>
    <property type="match status" value="1"/>
</dbReference>
<dbReference type="InterPro" id="IPR008936">
    <property type="entry name" value="Rho_GTPase_activation_prot"/>
</dbReference>
<comment type="caution">
    <text evidence="6">The sequence shown here is derived from an EMBL/GenBank/DDBJ whole genome shotgun (WGS) entry which is preliminary data.</text>
</comment>
<feature type="domain" description="CRAL-TRIO" evidence="5">
    <location>
        <begin position="1662"/>
        <end position="1792"/>
    </location>
</feature>
<dbReference type="SMART" id="SM00516">
    <property type="entry name" value="SEC14"/>
    <property type="match status" value="1"/>
</dbReference>
<name>A0ABR2W1J8_9FUNG</name>